<dbReference type="InterPro" id="IPR008965">
    <property type="entry name" value="CBM2/CBM3_carb-bd_dom_sf"/>
</dbReference>
<dbReference type="EMBL" id="CP036279">
    <property type="protein sequence ID" value="QDU59261.1"/>
    <property type="molecule type" value="Genomic_DNA"/>
</dbReference>
<dbReference type="Gene3D" id="3.20.20.80">
    <property type="entry name" value="Glycosidases"/>
    <property type="match status" value="1"/>
</dbReference>
<proteinExistence type="predicted"/>
<evidence type="ECO:0000256" key="6">
    <source>
        <dbReference type="ARBA" id="ARBA00022837"/>
    </source>
</evidence>
<organism evidence="12 13">
    <name type="scientific">Kolteria novifilia</name>
    <dbReference type="NCBI Taxonomy" id="2527975"/>
    <lineage>
        <taxon>Bacteria</taxon>
        <taxon>Pseudomonadati</taxon>
        <taxon>Planctomycetota</taxon>
        <taxon>Planctomycetia</taxon>
        <taxon>Kolteriales</taxon>
        <taxon>Kolteriaceae</taxon>
        <taxon>Kolteria</taxon>
    </lineage>
</organism>
<keyword evidence="7" id="KW-0136">Cellulose degradation</keyword>
<dbReference type="Pfam" id="PF00553">
    <property type="entry name" value="CBM_2"/>
    <property type="match status" value="2"/>
</dbReference>
<accession>A0A518AX25</accession>
<dbReference type="PROSITE" id="PS51173">
    <property type="entry name" value="CBM2"/>
    <property type="match status" value="2"/>
</dbReference>
<keyword evidence="6" id="KW-0106">Calcium</keyword>
<dbReference type="SUPFAM" id="SSF141072">
    <property type="entry name" value="CalX-like"/>
    <property type="match status" value="5"/>
</dbReference>
<keyword evidence="8" id="KW-0119">Carbohydrate metabolism</keyword>
<keyword evidence="4" id="KW-0677">Repeat</keyword>
<dbReference type="PANTHER" id="PTHR35923:SF2">
    <property type="entry name" value="ENDOGLUCANASE"/>
    <property type="match status" value="1"/>
</dbReference>
<dbReference type="InterPro" id="IPR038081">
    <property type="entry name" value="CalX-like_sf"/>
</dbReference>
<dbReference type="EC" id="3.2.1.4" evidence="2"/>
<evidence type="ECO:0000256" key="10">
    <source>
        <dbReference type="ARBA" id="ARBA00023326"/>
    </source>
</evidence>
<dbReference type="InterPro" id="IPR017853">
    <property type="entry name" value="GH"/>
</dbReference>
<comment type="catalytic activity">
    <reaction evidence="1">
        <text>Endohydrolysis of (1-&gt;4)-beta-D-glucosidic linkages in cellulose, lichenin and cereal beta-D-glucans.</text>
        <dbReference type="EC" id="3.2.1.4"/>
    </reaction>
</comment>
<keyword evidence="9 12" id="KW-0326">Glycosidase</keyword>
<evidence type="ECO:0000256" key="8">
    <source>
        <dbReference type="ARBA" id="ARBA00023277"/>
    </source>
</evidence>
<protein>
    <recommendedName>
        <fullName evidence="2">cellulase</fullName>
        <ecNumber evidence="2">3.2.1.4</ecNumber>
    </recommendedName>
</protein>
<name>A0A518AX25_9BACT</name>
<dbReference type="Pfam" id="PF00150">
    <property type="entry name" value="Cellulase"/>
    <property type="match status" value="1"/>
</dbReference>
<feature type="domain" description="CBM2" evidence="11">
    <location>
        <begin position="51"/>
        <end position="160"/>
    </location>
</feature>
<keyword evidence="3" id="KW-0732">Signal</keyword>
<dbReference type="SUPFAM" id="SSF51445">
    <property type="entry name" value="(Trans)glycosidases"/>
    <property type="match status" value="1"/>
</dbReference>
<dbReference type="Proteomes" id="UP000317093">
    <property type="component" value="Chromosome"/>
</dbReference>
<dbReference type="Gene3D" id="2.60.40.290">
    <property type="match status" value="2"/>
</dbReference>
<dbReference type="GO" id="GO:0008810">
    <property type="term" value="F:cellulase activity"/>
    <property type="evidence" value="ECO:0007669"/>
    <property type="project" value="UniProtKB-EC"/>
</dbReference>
<dbReference type="Gene3D" id="2.60.40.2030">
    <property type="match status" value="5"/>
</dbReference>
<evidence type="ECO:0000256" key="1">
    <source>
        <dbReference type="ARBA" id="ARBA00000966"/>
    </source>
</evidence>
<evidence type="ECO:0000313" key="12">
    <source>
        <dbReference type="EMBL" id="QDU59261.1"/>
    </source>
</evidence>
<sequence>MANGFRRSCRSLVASRPSRMFESLEDRFVLSADMPLAAIGEDVGVANVSILASDTAAIELDFNVRDDWGSGFVADLSLTNNGTTTIEGWQLVFDFPHDIGNIWSAEIASRVGDQFTIEAASWNQAIAPGQTVGFGFQGSPGNVSSEPANVLLNGAPIGGDPLPALSVADVALAEGTGASSEAVITVQLSEAAAETVSVSLSTVDGTAVAGSDYQATSALVQFAAGQTEATVAIPLVADGNYEIEETFLVRLSNPVGAVLGDGEATVTIQNDDAAPDNVTVSVADVSAVEGDVATAIAPGFFHTEGNQIVDSAGNNVRIAGVNWFGLETNTFAPHGLWTSRSYQSMMDQMRDLGFNTIRLPFSNQLFDAGSTPNGINFFANPDLEGLSGLEIMDKIVDYADEIGLRIILDNHRSSVGGGPEGNGLWYTSSYSEQRWIDDWTMLAERYAGNPTVIGADIRNEPHAGATWGDGNPATDWRLAAEKAGNAILGANSDWLIFVEGIQNTDEGSYWWGGNLSEAGEAPVELDVPGRLVYSPHAYPASVFNQDWFSDPDFPNNLPEIWDDHWGYLFRQDIAPIMLGEFGSRLENPLDEPWIDTMIQYISGDLDGDGSHDLANGDLGISWTFWSWNPNSSDTGGILNDDWTTVRTDILEKLQPVQFEFPDGGGDSAPASQMNFTISLSEAHAVPVTVDFTTANGTAIAGSDYNATSGSLTFQPGETEKTVSVAILGDELAEEDENLFLRLTGATNAQIVDAEATGTIVDDDGSVSPPPPPVVPDLSIGDVTTGEGDAGSSAATFTVALSEATTETVTLNYMTANGSATAGSDYAGASGTLTFAPGETVKTIAIDVLGDVIDESDETFLVNLSDVSGANLVDGQAVGTILDDDEPVSPPPPPVVPDVSIDDVTITEGDSGNVSATFTVTLSEATAESVTVDYMTGDDTALAGSDYSGADGTLTFAPGETTQTISIDVLGDLVDENIESFQVNLSDAAGATIVDGQGIGTILDDDVTGEPIEGSIPPPVPTGDYIDLMTWGMFHSSDHTGHDQLMGGRTPITTEALFAYNALRGFFGMEAVGLEEVGQWAFANQLTNNTEPYNNDILGVGLWYSMQGAKIGWIRDDAFDPQISADVQRTARLGDPADVMAMVRQYGHVGFADYLETYGVVDVFISTLKMEPHYAGWMHGRAHGRLSIEGVATAHDVNHLTVLSHDQTQPFMNDTFDYPQWPALEVSHPTVIEYFQSMVELGDPLGQNLDGSVTPMEPTLSVADVEVTEGDDGTTATVTVQLDRAAEETVTVDFATADGTAIAGEDYEATSGTLTFAPGERTKTIAIAVVGDDLFESDEAFDIVLSQAVGADLGDASGLVTILDDDASVAPVTVDFNVASDWGSGFVGNIAISNGLTTPVDDWVLEFDFAGDFVNIWNAEIVSHVGDHYVIRNAGYNGTIGAGQTVTFGFQATPGNVTAGPTNFVINGAPVASLSVALIDDVMA</sequence>
<evidence type="ECO:0000256" key="3">
    <source>
        <dbReference type="ARBA" id="ARBA00022729"/>
    </source>
</evidence>
<evidence type="ECO:0000256" key="2">
    <source>
        <dbReference type="ARBA" id="ARBA00012601"/>
    </source>
</evidence>
<keyword evidence="13" id="KW-1185">Reference proteome</keyword>
<gene>
    <name evidence="12" type="ORF">Pan216_00890</name>
</gene>
<dbReference type="InterPro" id="IPR001919">
    <property type="entry name" value="CBD2"/>
</dbReference>
<dbReference type="SMART" id="SM00637">
    <property type="entry name" value="CBD_II"/>
    <property type="match status" value="2"/>
</dbReference>
<dbReference type="GO" id="GO:0030245">
    <property type="term" value="P:cellulose catabolic process"/>
    <property type="evidence" value="ECO:0007669"/>
    <property type="project" value="UniProtKB-KW"/>
</dbReference>
<dbReference type="PANTHER" id="PTHR35923">
    <property type="entry name" value="MAJOR EXTRACELLULAR ENDOGLUCANASE"/>
    <property type="match status" value="1"/>
</dbReference>
<dbReference type="GO" id="GO:0016020">
    <property type="term" value="C:membrane"/>
    <property type="evidence" value="ECO:0007669"/>
    <property type="project" value="InterPro"/>
</dbReference>
<keyword evidence="10" id="KW-0624">Polysaccharide degradation</keyword>
<dbReference type="SUPFAM" id="SSF49384">
    <property type="entry name" value="Carbohydrate-binding domain"/>
    <property type="match status" value="2"/>
</dbReference>
<evidence type="ECO:0000259" key="11">
    <source>
        <dbReference type="PROSITE" id="PS51173"/>
    </source>
</evidence>
<dbReference type="GO" id="GO:0007154">
    <property type="term" value="P:cell communication"/>
    <property type="evidence" value="ECO:0007669"/>
    <property type="project" value="InterPro"/>
</dbReference>
<dbReference type="InterPro" id="IPR012291">
    <property type="entry name" value="CBM2_carb-bd_dom_sf"/>
</dbReference>
<evidence type="ECO:0000256" key="5">
    <source>
        <dbReference type="ARBA" id="ARBA00022801"/>
    </source>
</evidence>
<dbReference type="InterPro" id="IPR003644">
    <property type="entry name" value="Calx_beta"/>
</dbReference>
<reference evidence="12 13" key="1">
    <citation type="submission" date="2019-02" db="EMBL/GenBank/DDBJ databases">
        <title>Deep-cultivation of Planctomycetes and their phenomic and genomic characterization uncovers novel biology.</title>
        <authorList>
            <person name="Wiegand S."/>
            <person name="Jogler M."/>
            <person name="Boedeker C."/>
            <person name="Pinto D."/>
            <person name="Vollmers J."/>
            <person name="Rivas-Marin E."/>
            <person name="Kohn T."/>
            <person name="Peeters S.H."/>
            <person name="Heuer A."/>
            <person name="Rast P."/>
            <person name="Oberbeckmann S."/>
            <person name="Bunk B."/>
            <person name="Jeske O."/>
            <person name="Meyerdierks A."/>
            <person name="Storesund J.E."/>
            <person name="Kallscheuer N."/>
            <person name="Luecker S."/>
            <person name="Lage O.M."/>
            <person name="Pohl T."/>
            <person name="Merkel B.J."/>
            <person name="Hornburger P."/>
            <person name="Mueller R.-W."/>
            <person name="Bruemmer F."/>
            <person name="Labrenz M."/>
            <person name="Spormann A.M."/>
            <person name="Op den Camp H."/>
            <person name="Overmann J."/>
            <person name="Amann R."/>
            <person name="Jetten M.S.M."/>
            <person name="Mascher T."/>
            <person name="Medema M.H."/>
            <person name="Devos D.P."/>
            <person name="Kaster A.-K."/>
            <person name="Ovreas L."/>
            <person name="Rohde M."/>
            <person name="Galperin M.Y."/>
            <person name="Jogler C."/>
        </authorList>
    </citation>
    <scope>NUCLEOTIDE SEQUENCE [LARGE SCALE GENOMIC DNA]</scope>
    <source>
        <strain evidence="12 13">Pan216</strain>
    </source>
</reference>
<dbReference type="OrthoDB" id="220328at2"/>
<evidence type="ECO:0000256" key="4">
    <source>
        <dbReference type="ARBA" id="ARBA00022737"/>
    </source>
</evidence>
<feature type="domain" description="CBM2" evidence="11">
    <location>
        <begin position="1364"/>
        <end position="1473"/>
    </location>
</feature>
<evidence type="ECO:0000256" key="7">
    <source>
        <dbReference type="ARBA" id="ARBA00023001"/>
    </source>
</evidence>
<evidence type="ECO:0000256" key="9">
    <source>
        <dbReference type="ARBA" id="ARBA00023295"/>
    </source>
</evidence>
<dbReference type="GO" id="GO:0030247">
    <property type="term" value="F:polysaccharide binding"/>
    <property type="evidence" value="ECO:0007669"/>
    <property type="project" value="UniProtKB-UniRule"/>
</dbReference>
<dbReference type="SMART" id="SM00237">
    <property type="entry name" value="Calx_beta"/>
    <property type="match status" value="5"/>
</dbReference>
<keyword evidence="5 12" id="KW-0378">Hydrolase</keyword>
<dbReference type="InterPro" id="IPR001547">
    <property type="entry name" value="Glyco_hydro_5"/>
</dbReference>
<evidence type="ECO:0000313" key="13">
    <source>
        <dbReference type="Proteomes" id="UP000317093"/>
    </source>
</evidence>
<dbReference type="KEGG" id="knv:Pan216_00890"/>
<dbReference type="Pfam" id="PF03160">
    <property type="entry name" value="Calx-beta"/>
    <property type="match status" value="5"/>
</dbReference>